<gene>
    <name evidence="10" type="ORF">JOE42_000001</name>
</gene>
<keyword evidence="4 7" id="KW-0812">Transmembrane</keyword>
<evidence type="ECO:0000313" key="11">
    <source>
        <dbReference type="Proteomes" id="UP000703038"/>
    </source>
</evidence>
<evidence type="ECO:0000256" key="2">
    <source>
        <dbReference type="ARBA" id="ARBA00022448"/>
    </source>
</evidence>
<dbReference type="PANTHER" id="PTHR30151">
    <property type="entry name" value="ALKANE SULFONATE ABC TRANSPORTER-RELATED, MEMBRANE SUBUNIT"/>
    <property type="match status" value="1"/>
</dbReference>
<name>A0ABS2KN86_9NOCA</name>
<dbReference type="PROSITE" id="PS50928">
    <property type="entry name" value="ABC_TM1"/>
    <property type="match status" value="1"/>
</dbReference>
<dbReference type="Proteomes" id="UP000703038">
    <property type="component" value="Unassembled WGS sequence"/>
</dbReference>
<feature type="transmembrane region" description="Helical" evidence="7">
    <location>
        <begin position="156"/>
        <end position="179"/>
    </location>
</feature>
<evidence type="ECO:0000259" key="9">
    <source>
        <dbReference type="PROSITE" id="PS50928"/>
    </source>
</evidence>
<dbReference type="SUPFAM" id="SSF161098">
    <property type="entry name" value="MetI-like"/>
    <property type="match status" value="1"/>
</dbReference>
<evidence type="ECO:0000313" key="10">
    <source>
        <dbReference type="EMBL" id="MBM7413268.1"/>
    </source>
</evidence>
<feature type="domain" description="ABC transmembrane type-1" evidence="9">
    <location>
        <begin position="90"/>
        <end position="274"/>
    </location>
</feature>
<evidence type="ECO:0000256" key="4">
    <source>
        <dbReference type="ARBA" id="ARBA00022692"/>
    </source>
</evidence>
<keyword evidence="5 7" id="KW-1133">Transmembrane helix</keyword>
<evidence type="ECO:0000256" key="7">
    <source>
        <dbReference type="RuleBase" id="RU363032"/>
    </source>
</evidence>
<dbReference type="RefSeq" id="WP_204865848.1">
    <property type="nucleotide sequence ID" value="NZ_JAFBBK010000001.1"/>
</dbReference>
<dbReference type="CDD" id="cd06261">
    <property type="entry name" value="TM_PBP2"/>
    <property type="match status" value="1"/>
</dbReference>
<protein>
    <submittedName>
        <fullName evidence="10">NitT/TauT family transport system permease protein/sulfonate transport system permease protein</fullName>
    </submittedName>
</protein>
<organism evidence="10 11">
    <name type="scientific">Rhodococcoides corynebacterioides</name>
    <dbReference type="NCBI Taxonomy" id="53972"/>
    <lineage>
        <taxon>Bacteria</taxon>
        <taxon>Bacillati</taxon>
        <taxon>Actinomycetota</taxon>
        <taxon>Actinomycetes</taxon>
        <taxon>Mycobacteriales</taxon>
        <taxon>Nocardiaceae</taxon>
        <taxon>Rhodococcoides</taxon>
    </lineage>
</organism>
<evidence type="ECO:0000256" key="1">
    <source>
        <dbReference type="ARBA" id="ARBA00004651"/>
    </source>
</evidence>
<dbReference type="Pfam" id="PF00528">
    <property type="entry name" value="BPD_transp_1"/>
    <property type="match status" value="1"/>
</dbReference>
<dbReference type="PANTHER" id="PTHR30151:SF0">
    <property type="entry name" value="ABC TRANSPORTER PERMEASE PROTEIN MJ0413-RELATED"/>
    <property type="match status" value="1"/>
</dbReference>
<dbReference type="Gene3D" id="1.10.3720.10">
    <property type="entry name" value="MetI-like"/>
    <property type="match status" value="1"/>
</dbReference>
<feature type="transmembrane region" description="Helical" evidence="7">
    <location>
        <begin position="40"/>
        <end position="62"/>
    </location>
</feature>
<evidence type="ECO:0000256" key="5">
    <source>
        <dbReference type="ARBA" id="ARBA00022989"/>
    </source>
</evidence>
<comment type="caution">
    <text evidence="10">The sequence shown here is derived from an EMBL/GenBank/DDBJ whole genome shotgun (WGS) entry which is preliminary data.</text>
</comment>
<evidence type="ECO:0000256" key="8">
    <source>
        <dbReference type="SAM" id="MobiDB-lite"/>
    </source>
</evidence>
<feature type="transmembrane region" description="Helical" evidence="7">
    <location>
        <begin position="96"/>
        <end position="117"/>
    </location>
</feature>
<feature type="region of interest" description="Disordered" evidence="8">
    <location>
        <begin position="1"/>
        <end position="26"/>
    </location>
</feature>
<accession>A0ABS2KN86</accession>
<keyword evidence="3" id="KW-1003">Cell membrane</keyword>
<comment type="similarity">
    <text evidence="7">Belongs to the binding-protein-dependent transport system permease family.</text>
</comment>
<feature type="transmembrane region" description="Helical" evidence="7">
    <location>
        <begin position="200"/>
        <end position="227"/>
    </location>
</feature>
<dbReference type="InterPro" id="IPR035906">
    <property type="entry name" value="MetI-like_sf"/>
</dbReference>
<evidence type="ECO:0000256" key="3">
    <source>
        <dbReference type="ARBA" id="ARBA00022475"/>
    </source>
</evidence>
<sequence length="289" mass="31587">MTVLRERNSTPGGHVVSIDPGPDDVDPDKFARRRRRQNRVLGIATPIILLAAWEIGGQTGFIDKRFFPPPSDIATTAVDMVRSGSLQGDFVVTMKAWLIAFVVGTLIGTAAGVLLGLSRIARAALEPVLSAFYTIPKLAILPLLLMIFGLGETPKIILVALGVFFITWISALEAVLDVPEGYFETARSFAVGRGRMLRKVLIPAVLPQIFVGLRIAVGQSILILIGVEFVTGNDGLGHMIWNSWQIFAADRMYVGIILVALIGFFLTNAIQLVGRWCVPWAPRSQRSRR</sequence>
<feature type="transmembrane region" description="Helical" evidence="7">
    <location>
        <begin position="252"/>
        <end position="278"/>
    </location>
</feature>
<keyword evidence="6 7" id="KW-0472">Membrane</keyword>
<feature type="transmembrane region" description="Helical" evidence="7">
    <location>
        <begin position="129"/>
        <end position="150"/>
    </location>
</feature>
<proteinExistence type="inferred from homology"/>
<reference evidence="10 11" key="1">
    <citation type="submission" date="2021-01" db="EMBL/GenBank/DDBJ databases">
        <title>Genomics of switchgrass bacterial isolates.</title>
        <authorList>
            <person name="Shade A."/>
        </authorList>
    </citation>
    <scope>NUCLEOTIDE SEQUENCE [LARGE SCALE GENOMIC DNA]</scope>
    <source>
        <strain evidence="10 11">PvP111</strain>
    </source>
</reference>
<dbReference type="InterPro" id="IPR000515">
    <property type="entry name" value="MetI-like"/>
</dbReference>
<evidence type="ECO:0000256" key="6">
    <source>
        <dbReference type="ARBA" id="ARBA00023136"/>
    </source>
</evidence>
<comment type="subcellular location">
    <subcellularLocation>
        <location evidence="1 7">Cell membrane</location>
        <topology evidence="1 7">Multi-pass membrane protein</topology>
    </subcellularLocation>
</comment>
<keyword evidence="2 7" id="KW-0813">Transport</keyword>
<keyword evidence="11" id="KW-1185">Reference proteome</keyword>
<dbReference type="EMBL" id="JAFBBK010000001">
    <property type="protein sequence ID" value="MBM7413268.1"/>
    <property type="molecule type" value="Genomic_DNA"/>
</dbReference>